<protein>
    <recommendedName>
        <fullName evidence="9">Cytochrome P450</fullName>
    </recommendedName>
</protein>
<keyword evidence="2" id="KW-0349">Heme</keyword>
<evidence type="ECO:0000313" key="8">
    <source>
        <dbReference type="Proteomes" id="UP000053144"/>
    </source>
</evidence>
<sequence length="177" mass="20261">MLMDVHHYHPFSVYFIASILFVFFILYKLLQSWSSNNSSTNLPPGPTTLPLIGNLHQLVGSLPHHSLKLLADRYGPLMHLKLGEVSNIIVTSPEIAQEVLKTHDVNFVGIKIILLLINLMIFWKIQNIQTQYSNSQPHNTIELQSLFNTANFSGFPLFLHTFFLQTHFSSLHHTHPH</sequence>
<evidence type="ECO:0000256" key="6">
    <source>
        <dbReference type="SAM" id="Phobius"/>
    </source>
</evidence>
<dbReference type="PANTHER" id="PTHR47955">
    <property type="entry name" value="CYTOCHROME P450 FAMILY 71 PROTEIN"/>
    <property type="match status" value="1"/>
</dbReference>
<feature type="transmembrane region" description="Helical" evidence="6">
    <location>
        <begin position="105"/>
        <end position="123"/>
    </location>
</feature>
<keyword evidence="4" id="KW-0560">Oxidoreductase</keyword>
<comment type="similarity">
    <text evidence="1">Belongs to the cytochrome P450 family.</text>
</comment>
<keyword evidence="5" id="KW-0408">Iron</keyword>
<dbReference type="Gene3D" id="1.10.630.10">
    <property type="entry name" value="Cytochrome P450"/>
    <property type="match status" value="1"/>
</dbReference>
<evidence type="ECO:0000256" key="2">
    <source>
        <dbReference type="ARBA" id="ARBA00022617"/>
    </source>
</evidence>
<evidence type="ECO:0000256" key="5">
    <source>
        <dbReference type="ARBA" id="ARBA00023004"/>
    </source>
</evidence>
<dbReference type="SUPFAM" id="SSF48264">
    <property type="entry name" value="Cytochrome P450"/>
    <property type="match status" value="1"/>
</dbReference>
<dbReference type="Gramene" id="KOM54005">
    <property type="protein sequence ID" value="KOM54005"/>
    <property type="gene ID" value="LR48_Vigan09g266400"/>
</dbReference>
<dbReference type="GO" id="GO:0020037">
    <property type="term" value="F:heme binding"/>
    <property type="evidence" value="ECO:0007669"/>
    <property type="project" value="InterPro"/>
</dbReference>
<keyword evidence="6" id="KW-0812">Transmembrane</keyword>
<organism evidence="7 8">
    <name type="scientific">Phaseolus angularis</name>
    <name type="common">Azuki bean</name>
    <name type="synonym">Vigna angularis</name>
    <dbReference type="NCBI Taxonomy" id="3914"/>
    <lineage>
        <taxon>Eukaryota</taxon>
        <taxon>Viridiplantae</taxon>
        <taxon>Streptophyta</taxon>
        <taxon>Embryophyta</taxon>
        <taxon>Tracheophyta</taxon>
        <taxon>Spermatophyta</taxon>
        <taxon>Magnoliopsida</taxon>
        <taxon>eudicotyledons</taxon>
        <taxon>Gunneridae</taxon>
        <taxon>Pentapetalae</taxon>
        <taxon>rosids</taxon>
        <taxon>fabids</taxon>
        <taxon>Fabales</taxon>
        <taxon>Fabaceae</taxon>
        <taxon>Papilionoideae</taxon>
        <taxon>50 kb inversion clade</taxon>
        <taxon>NPAAA clade</taxon>
        <taxon>indigoferoid/millettioid clade</taxon>
        <taxon>Phaseoleae</taxon>
        <taxon>Vigna</taxon>
    </lineage>
</organism>
<accession>A0A0L9VG36</accession>
<proteinExistence type="inferred from homology"/>
<feature type="transmembrane region" description="Helical" evidence="6">
    <location>
        <begin position="12"/>
        <end position="30"/>
    </location>
</feature>
<reference evidence="8" key="1">
    <citation type="journal article" date="2015" name="Proc. Natl. Acad. Sci. U.S.A.">
        <title>Genome sequencing of adzuki bean (Vigna angularis) provides insight into high starch and low fat accumulation and domestication.</title>
        <authorList>
            <person name="Yang K."/>
            <person name="Tian Z."/>
            <person name="Chen C."/>
            <person name="Luo L."/>
            <person name="Zhao B."/>
            <person name="Wang Z."/>
            <person name="Yu L."/>
            <person name="Li Y."/>
            <person name="Sun Y."/>
            <person name="Li W."/>
            <person name="Chen Y."/>
            <person name="Li Y."/>
            <person name="Zhang Y."/>
            <person name="Ai D."/>
            <person name="Zhao J."/>
            <person name="Shang C."/>
            <person name="Ma Y."/>
            <person name="Wu B."/>
            <person name="Wang M."/>
            <person name="Gao L."/>
            <person name="Sun D."/>
            <person name="Zhang P."/>
            <person name="Guo F."/>
            <person name="Wang W."/>
            <person name="Li Y."/>
            <person name="Wang J."/>
            <person name="Varshney R.K."/>
            <person name="Wang J."/>
            <person name="Ling H.Q."/>
            <person name="Wan P."/>
        </authorList>
    </citation>
    <scope>NUCLEOTIDE SEQUENCE</scope>
    <source>
        <strain evidence="8">cv. Jingnong 6</strain>
    </source>
</reference>
<evidence type="ECO:0008006" key="9">
    <source>
        <dbReference type="Google" id="ProtNLM"/>
    </source>
</evidence>
<dbReference type="AlphaFoldDB" id="A0A0L9VG36"/>
<keyword evidence="6" id="KW-1133">Transmembrane helix</keyword>
<dbReference type="PANTHER" id="PTHR47955:SF8">
    <property type="entry name" value="CYTOCHROME P450 71D11-LIKE"/>
    <property type="match status" value="1"/>
</dbReference>
<dbReference type="GO" id="GO:0016705">
    <property type="term" value="F:oxidoreductase activity, acting on paired donors, with incorporation or reduction of molecular oxygen"/>
    <property type="evidence" value="ECO:0007669"/>
    <property type="project" value="InterPro"/>
</dbReference>
<dbReference type="GO" id="GO:0005506">
    <property type="term" value="F:iron ion binding"/>
    <property type="evidence" value="ECO:0007669"/>
    <property type="project" value="InterPro"/>
</dbReference>
<dbReference type="Proteomes" id="UP000053144">
    <property type="component" value="Chromosome 9"/>
</dbReference>
<keyword evidence="3" id="KW-0479">Metal-binding</keyword>
<evidence type="ECO:0000313" key="7">
    <source>
        <dbReference type="EMBL" id="KOM54005.1"/>
    </source>
</evidence>
<evidence type="ECO:0000256" key="3">
    <source>
        <dbReference type="ARBA" id="ARBA00022723"/>
    </source>
</evidence>
<dbReference type="EMBL" id="CM003379">
    <property type="protein sequence ID" value="KOM54005.1"/>
    <property type="molecule type" value="Genomic_DNA"/>
</dbReference>
<keyword evidence="6" id="KW-0472">Membrane</keyword>
<dbReference type="GO" id="GO:0004497">
    <property type="term" value="F:monooxygenase activity"/>
    <property type="evidence" value="ECO:0007669"/>
    <property type="project" value="InterPro"/>
</dbReference>
<name>A0A0L9VG36_PHAAN</name>
<evidence type="ECO:0000256" key="4">
    <source>
        <dbReference type="ARBA" id="ARBA00023002"/>
    </source>
</evidence>
<evidence type="ECO:0000256" key="1">
    <source>
        <dbReference type="ARBA" id="ARBA00010617"/>
    </source>
</evidence>
<gene>
    <name evidence="7" type="ORF">LR48_Vigan09g266400</name>
</gene>
<dbReference type="InterPro" id="IPR001128">
    <property type="entry name" value="Cyt_P450"/>
</dbReference>
<dbReference type="InterPro" id="IPR036396">
    <property type="entry name" value="Cyt_P450_sf"/>
</dbReference>
<dbReference type="STRING" id="3914.A0A0L9VG36"/>
<dbReference type="Pfam" id="PF00067">
    <property type="entry name" value="p450"/>
    <property type="match status" value="1"/>
</dbReference>